<dbReference type="Proteomes" id="UP000485880">
    <property type="component" value="Unassembled WGS sequence"/>
</dbReference>
<accession>A0A8B6M248</accession>
<evidence type="ECO:0000313" key="1">
    <source>
        <dbReference type="EMBL" id="VTZ48844.1"/>
    </source>
</evidence>
<organism evidence="1 2">
    <name type="scientific">Methylocella tundrae</name>
    <dbReference type="NCBI Taxonomy" id="227605"/>
    <lineage>
        <taxon>Bacteria</taxon>
        <taxon>Pseudomonadati</taxon>
        <taxon>Pseudomonadota</taxon>
        <taxon>Alphaproteobacteria</taxon>
        <taxon>Hyphomicrobiales</taxon>
        <taxon>Beijerinckiaceae</taxon>
        <taxon>Methylocella</taxon>
    </lineage>
</organism>
<evidence type="ECO:0000313" key="2">
    <source>
        <dbReference type="Proteomes" id="UP000485880"/>
    </source>
</evidence>
<dbReference type="PROSITE" id="PS51257">
    <property type="entry name" value="PROKAR_LIPOPROTEIN"/>
    <property type="match status" value="1"/>
</dbReference>
<reference evidence="1 2" key="1">
    <citation type="submission" date="2019-05" db="EMBL/GenBank/DDBJ databases">
        <authorList>
            <person name="Farhan Ul Haque M."/>
        </authorList>
    </citation>
    <scope>NUCLEOTIDE SEQUENCE [LARGE SCALE GENOMIC DNA]</scope>
    <source>
        <strain evidence="1">2</strain>
    </source>
</reference>
<comment type="caution">
    <text evidence="1">The sequence shown here is derived from an EMBL/GenBank/DDBJ whole genome shotgun (WGS) entry which is preliminary data.</text>
</comment>
<proteinExistence type="predicted"/>
<protein>
    <submittedName>
        <fullName evidence="1">Uncharacterized protein</fullName>
    </submittedName>
</protein>
<sequence>MEFTKMAEWAVFHKGVPHQMAAPQGFAIMTASCPDERSAKEFSRSHIEKGTFVEAKCGDRRKS</sequence>
<name>A0A8B6M248_METTU</name>
<dbReference type="AlphaFoldDB" id="A0A8B6M248"/>
<keyword evidence="2" id="KW-1185">Reference proteome</keyword>
<dbReference type="EMBL" id="CABFMQ020000013">
    <property type="protein sequence ID" value="VTZ48844.1"/>
    <property type="molecule type" value="Genomic_DNA"/>
</dbReference>
<gene>
    <name evidence="1" type="ORF">MPC4_110144</name>
</gene>